<proteinExistence type="predicted"/>
<evidence type="ECO:0000313" key="3">
    <source>
        <dbReference type="Proteomes" id="UP001139104"/>
    </source>
</evidence>
<protein>
    <recommendedName>
        <fullName evidence="4">Holin</fullName>
    </recommendedName>
</protein>
<dbReference type="Proteomes" id="UP001139104">
    <property type="component" value="Unassembled WGS sequence"/>
</dbReference>
<evidence type="ECO:0000313" key="2">
    <source>
        <dbReference type="EMBL" id="MCI4684118.1"/>
    </source>
</evidence>
<keyword evidence="1" id="KW-0472">Membrane</keyword>
<evidence type="ECO:0008006" key="4">
    <source>
        <dbReference type="Google" id="ProtNLM"/>
    </source>
</evidence>
<reference evidence="2" key="1">
    <citation type="journal article" date="2022" name="ISME J.">
        <title>Identification of active gaseous-alkane degraders at natural gas seeps.</title>
        <authorList>
            <person name="Farhan Ul Haque M."/>
            <person name="Hernandez M."/>
            <person name="Crombie A.T."/>
            <person name="Murrell J.C."/>
        </authorList>
    </citation>
    <scope>NUCLEOTIDE SEQUENCE</scope>
    <source>
        <strain evidence="2">PC2</strain>
    </source>
</reference>
<evidence type="ECO:0000256" key="1">
    <source>
        <dbReference type="SAM" id="Phobius"/>
    </source>
</evidence>
<feature type="transmembrane region" description="Helical" evidence="1">
    <location>
        <begin position="41"/>
        <end position="62"/>
    </location>
</feature>
<name>A0ABS9Z8W1_9HYPH</name>
<keyword evidence="3" id="KW-1185">Reference proteome</keyword>
<keyword evidence="1" id="KW-1133">Transmembrane helix</keyword>
<comment type="caution">
    <text evidence="2">The sequence shown here is derived from an EMBL/GenBank/DDBJ whole genome shotgun (WGS) entry which is preliminary data.</text>
</comment>
<organism evidence="2 3">
    <name type="scientific">Candidatus Rhodoblastus alkanivorans</name>
    <dbReference type="NCBI Taxonomy" id="2954117"/>
    <lineage>
        <taxon>Bacteria</taxon>
        <taxon>Pseudomonadati</taxon>
        <taxon>Pseudomonadota</taxon>
        <taxon>Alphaproteobacteria</taxon>
        <taxon>Hyphomicrobiales</taxon>
        <taxon>Rhodoblastaceae</taxon>
        <taxon>Rhodoblastus</taxon>
    </lineage>
</organism>
<dbReference type="EMBL" id="JAIVFP010000001">
    <property type="protein sequence ID" value="MCI4684118.1"/>
    <property type="molecule type" value="Genomic_DNA"/>
</dbReference>
<keyword evidence="1" id="KW-0812">Transmembrane</keyword>
<gene>
    <name evidence="2" type="ORF">K2U94_15350</name>
</gene>
<accession>A0ABS9Z8W1</accession>
<sequence length="87" mass="9119">MDRDNTFASAIVSALVILLLGAVTALVVTRSAPLADWQVTYLNQLGGGVIAAFSTVVGYWVGSSRGSQSKDRTIAELTSHISARAPQ</sequence>
<dbReference type="RefSeq" id="WP_243068028.1">
    <property type="nucleotide sequence ID" value="NZ_JAIVFK010000039.1"/>
</dbReference>